<dbReference type="STRING" id="235205.BAZSYMB_SCAFFOLD00039_10"/>
<dbReference type="EMBL" id="CVUD02000220">
    <property type="protein sequence ID" value="SEH89564.1"/>
    <property type="molecule type" value="Genomic_DNA"/>
</dbReference>
<sequence>MIIIGAGFGELSVVEYAREYGKKCLVIEASLRAGL</sequence>
<evidence type="ECO:0000313" key="1">
    <source>
        <dbReference type="EMBL" id="SEH89564.1"/>
    </source>
</evidence>
<evidence type="ECO:0000313" key="2">
    <source>
        <dbReference type="Proteomes" id="UP000198559"/>
    </source>
</evidence>
<dbReference type="AlphaFoldDB" id="A0A1H6LLX2"/>
<dbReference type="RefSeq" id="WP_180323737.1">
    <property type="nucleotide sequence ID" value="NZ_CAESAP020000144.1"/>
</dbReference>
<dbReference type="Proteomes" id="UP000198559">
    <property type="component" value="Unassembled WGS sequence"/>
</dbReference>
<gene>
    <name evidence="1" type="ORF">BAZSYMB_SCAFFOLD00039_10</name>
</gene>
<organism evidence="1 2">
    <name type="scientific">Bathymodiolus azoricus thioautotrophic gill symbiont</name>
    <dbReference type="NCBI Taxonomy" id="235205"/>
    <lineage>
        <taxon>Bacteria</taxon>
        <taxon>Pseudomonadati</taxon>
        <taxon>Pseudomonadota</taxon>
        <taxon>Gammaproteobacteria</taxon>
        <taxon>sulfur-oxidizing symbionts</taxon>
    </lineage>
</organism>
<protein>
    <submittedName>
        <fullName evidence="1">Uncharacterized protein</fullName>
    </submittedName>
</protein>
<name>A0A1H6LLX2_9GAMM</name>
<proteinExistence type="predicted"/>
<reference evidence="2" key="1">
    <citation type="submission" date="2016-06" db="EMBL/GenBank/DDBJ databases">
        <authorList>
            <person name="Petersen J."/>
            <person name="Sayavedra L."/>
        </authorList>
    </citation>
    <scope>NUCLEOTIDE SEQUENCE [LARGE SCALE GENOMIC DNA]</scope>
    <source>
        <strain evidence="2">BazSymB</strain>
    </source>
</reference>
<accession>A0A1H6LLX2</accession>